<gene>
    <name evidence="2" type="ORF">ENG63_02320</name>
</gene>
<dbReference type="SUPFAM" id="SSF88723">
    <property type="entry name" value="PIN domain-like"/>
    <property type="match status" value="1"/>
</dbReference>
<sequence>MKLLDTSFVVALLDRKDVLHAEAMRLKEQFQYEEFGMLEPILAETYTVIQRRAREKKVDCKVAIEKVEEFERLVKVYKVSFSKYHKEIVERMKRSDLNYNDWLLFFFAKEKQMEIITLDKKLREMKRDKD</sequence>
<comment type="caution">
    <text evidence="2">The sequence shown here is derived from an EMBL/GenBank/DDBJ whole genome shotgun (WGS) entry which is preliminary data.</text>
</comment>
<dbReference type="Gene3D" id="3.40.50.1010">
    <property type="entry name" value="5'-nuclease"/>
    <property type="match status" value="1"/>
</dbReference>
<dbReference type="Pfam" id="PF01850">
    <property type="entry name" value="PIN"/>
    <property type="match status" value="1"/>
</dbReference>
<reference evidence="2" key="1">
    <citation type="journal article" date="2020" name="mSystems">
        <title>Genome- and Community-Level Interaction Insights into Carbon Utilization and Element Cycling Functions of Hydrothermarchaeota in Hydrothermal Sediment.</title>
        <authorList>
            <person name="Zhou Z."/>
            <person name="Liu Y."/>
            <person name="Xu W."/>
            <person name="Pan J."/>
            <person name="Luo Z.H."/>
            <person name="Li M."/>
        </authorList>
    </citation>
    <scope>NUCLEOTIDE SEQUENCE [LARGE SCALE GENOMIC DNA]</scope>
    <source>
        <strain evidence="2">HyVt-233</strain>
    </source>
</reference>
<dbReference type="AlphaFoldDB" id="A0A7C0U1X2"/>
<proteinExistence type="predicted"/>
<dbReference type="InterPro" id="IPR029060">
    <property type="entry name" value="PIN-like_dom_sf"/>
</dbReference>
<evidence type="ECO:0000259" key="1">
    <source>
        <dbReference type="Pfam" id="PF01850"/>
    </source>
</evidence>
<organism evidence="2">
    <name type="scientific">Desulfofervidus auxilii</name>
    <dbReference type="NCBI Taxonomy" id="1621989"/>
    <lineage>
        <taxon>Bacteria</taxon>
        <taxon>Pseudomonadati</taxon>
        <taxon>Thermodesulfobacteriota</taxon>
        <taxon>Candidatus Desulfofervidia</taxon>
        <taxon>Candidatus Desulfofervidales</taxon>
        <taxon>Candidatus Desulfofervidaceae</taxon>
        <taxon>Candidatus Desulfofervidus</taxon>
    </lineage>
</organism>
<dbReference type="InterPro" id="IPR002716">
    <property type="entry name" value="PIN_dom"/>
</dbReference>
<evidence type="ECO:0000313" key="2">
    <source>
        <dbReference type="EMBL" id="HDD43683.1"/>
    </source>
</evidence>
<dbReference type="Proteomes" id="UP000886289">
    <property type="component" value="Unassembled WGS sequence"/>
</dbReference>
<name>A0A7C0U1X2_DESA2</name>
<protein>
    <submittedName>
        <fullName evidence="2">Type II toxin-antitoxin system VapC family toxin</fullName>
    </submittedName>
</protein>
<feature type="domain" description="PIN" evidence="1">
    <location>
        <begin position="3"/>
        <end position="126"/>
    </location>
</feature>
<dbReference type="EMBL" id="DRBS01000086">
    <property type="protein sequence ID" value="HDD43683.1"/>
    <property type="molecule type" value="Genomic_DNA"/>
</dbReference>
<accession>A0A7C0U1X2</accession>